<accession>A0ABQ0AX22</accession>
<keyword evidence="5" id="KW-1185">Reference proteome</keyword>
<dbReference type="InterPro" id="IPR036291">
    <property type="entry name" value="NAD(P)-bd_dom_sf"/>
</dbReference>
<dbReference type="InterPro" id="IPR005913">
    <property type="entry name" value="dTDP_dehydrorham_reduct"/>
</dbReference>
<keyword evidence="2" id="KW-0521">NADP</keyword>
<dbReference type="EC" id="1.1.1.133" evidence="2"/>
<organism evidence="4 5">
    <name type="scientific">Enterocloster alcoholdehydrogenati</name>
    <dbReference type="NCBI Taxonomy" id="2547410"/>
    <lineage>
        <taxon>Bacteria</taxon>
        <taxon>Bacillati</taxon>
        <taxon>Bacillota</taxon>
        <taxon>Clostridia</taxon>
        <taxon>Lachnospirales</taxon>
        <taxon>Lachnospiraceae</taxon>
        <taxon>Enterocloster</taxon>
    </lineage>
</organism>
<evidence type="ECO:0000313" key="5">
    <source>
        <dbReference type="Proteomes" id="UP001600894"/>
    </source>
</evidence>
<dbReference type="PANTHER" id="PTHR10491:SF4">
    <property type="entry name" value="METHIONINE ADENOSYLTRANSFERASE 2 SUBUNIT BETA"/>
    <property type="match status" value="1"/>
</dbReference>
<reference evidence="4 5" key="1">
    <citation type="submission" date="2024-04" db="EMBL/GenBank/DDBJ databases">
        <title>Defined microbial consortia suppress multidrug-resistant proinflammatory Enterobacteriaceae via ecological control.</title>
        <authorList>
            <person name="Furuichi M."/>
            <person name="Kawaguchi T."/>
            <person name="Pust M."/>
            <person name="Yasuma K."/>
            <person name="Plichta D."/>
            <person name="Hasegawa N."/>
            <person name="Ohya T."/>
            <person name="Bhattarai S."/>
            <person name="Sasajima S."/>
            <person name="Aoto Y."/>
            <person name="Tuganbaev T."/>
            <person name="Yaginuma M."/>
            <person name="Ueda M."/>
            <person name="Okahashi N."/>
            <person name="Amafuji K."/>
            <person name="Kiridooshi Y."/>
            <person name="Sugita K."/>
            <person name="Strazar M."/>
            <person name="Skelly A."/>
            <person name="Suda W."/>
            <person name="Hattori M."/>
            <person name="Nakamoto N."/>
            <person name="Caballero S."/>
            <person name="Norman J."/>
            <person name="Olle B."/>
            <person name="Tanoue T."/>
            <person name="Arita M."/>
            <person name="Bucci V."/>
            <person name="Atarashi K."/>
            <person name="Xavier R."/>
            <person name="Honda K."/>
        </authorList>
    </citation>
    <scope>NUCLEOTIDE SEQUENCE [LARGE SCALE GENOMIC DNA]</scope>
    <source>
        <strain evidence="5">f13</strain>
    </source>
</reference>
<keyword evidence="2" id="KW-0560">Oxidoreductase</keyword>
<comment type="function">
    <text evidence="2">Catalyzes the reduction of dTDP-6-deoxy-L-lyxo-4-hexulose to yield dTDP-L-rhamnose.</text>
</comment>
<comment type="caution">
    <text evidence="4">The sequence shown here is derived from an EMBL/GenBank/DDBJ whole genome shotgun (WGS) entry which is preliminary data.</text>
</comment>
<dbReference type="InterPro" id="IPR029903">
    <property type="entry name" value="RmlD-like-bd"/>
</dbReference>
<dbReference type="Gene3D" id="3.40.50.720">
    <property type="entry name" value="NAD(P)-binding Rossmann-like Domain"/>
    <property type="match status" value="1"/>
</dbReference>
<comment type="pathway">
    <text evidence="2">Carbohydrate biosynthesis; dTDP-L-rhamnose biosynthesis.</text>
</comment>
<comment type="similarity">
    <text evidence="1 2">Belongs to the dTDP-4-dehydrorhamnose reductase family.</text>
</comment>
<dbReference type="SUPFAM" id="SSF51735">
    <property type="entry name" value="NAD(P)-binding Rossmann-fold domains"/>
    <property type="match status" value="1"/>
</dbReference>
<sequence>MKYLIFGVQGMAGHMIAEYLLEQGHTVVGFARTKSAVCPAFCADAQDEKAVEQALGSDEFDYVINAVGVLNQRVDADPAAGIYLNSVFPHLLAKKLKGQRTKLIHISTDCVFEGTRGAYQEGDVPDAVSLYGRSKALGEVRDGKNLTLRTSIVGPELKADGTGLFHWFMSQAQPVYGYTNVIWSGVTTLELAKAVEADAENPRTGLVHLVNNRTVSKYDLLCLFNRYCRQAPSVIIKQDRPVCDKSLICKGVPEPLVAVSYKEMVREMAEWIQAHPSLYTQYLK</sequence>
<name>A0ABQ0AX22_9FIRM</name>
<evidence type="ECO:0000256" key="1">
    <source>
        <dbReference type="ARBA" id="ARBA00010944"/>
    </source>
</evidence>
<evidence type="ECO:0000259" key="3">
    <source>
        <dbReference type="Pfam" id="PF04321"/>
    </source>
</evidence>
<proteinExistence type="inferred from homology"/>
<dbReference type="Proteomes" id="UP001600894">
    <property type="component" value="Unassembled WGS sequence"/>
</dbReference>
<gene>
    <name evidence="4" type="ORF">F130042H8_16270</name>
</gene>
<dbReference type="EMBL" id="BAABXL010000001">
    <property type="protein sequence ID" value="GAA6268567.1"/>
    <property type="molecule type" value="Genomic_DNA"/>
</dbReference>
<dbReference type="RefSeq" id="WP_390469594.1">
    <property type="nucleotide sequence ID" value="NZ_BAABXL010000001.1"/>
</dbReference>
<evidence type="ECO:0000256" key="2">
    <source>
        <dbReference type="RuleBase" id="RU364082"/>
    </source>
</evidence>
<feature type="domain" description="RmlD-like substrate binding" evidence="3">
    <location>
        <begin position="1"/>
        <end position="231"/>
    </location>
</feature>
<dbReference type="Pfam" id="PF04321">
    <property type="entry name" value="RmlD_sub_bind"/>
    <property type="match status" value="1"/>
</dbReference>
<dbReference type="CDD" id="cd05254">
    <property type="entry name" value="dTDP_HR_like_SDR_e"/>
    <property type="match status" value="1"/>
</dbReference>
<evidence type="ECO:0000313" key="4">
    <source>
        <dbReference type="EMBL" id="GAA6268567.1"/>
    </source>
</evidence>
<protein>
    <recommendedName>
        <fullName evidence="2">dTDP-4-dehydrorhamnose reductase</fullName>
        <ecNumber evidence="2">1.1.1.133</ecNumber>
    </recommendedName>
</protein>
<dbReference type="PANTHER" id="PTHR10491">
    <property type="entry name" value="DTDP-4-DEHYDRORHAMNOSE REDUCTASE"/>
    <property type="match status" value="1"/>
</dbReference>